<proteinExistence type="predicted"/>
<dbReference type="SMART" id="SM01236">
    <property type="entry name" value="Haem_oxygenase_2"/>
    <property type="match status" value="1"/>
</dbReference>
<dbReference type="HOGENOM" id="CLU_047825_1_0_6"/>
<dbReference type="EMBL" id="CP009533">
    <property type="protein sequence ID" value="AIS17443.1"/>
    <property type="molecule type" value="Genomic_DNA"/>
</dbReference>
<reference evidence="1 2" key="1">
    <citation type="journal article" date="2015" name="J. Biotechnol.">
        <title>Complete genome sequence of Pseudomonas rhizosphaerae IH5T (=DSM 16299T), a phosphate-solubilizing rhizobacterium for bacterial biofertilizer.</title>
        <authorList>
            <person name="Kwak Y."/>
            <person name="Jung B.K."/>
            <person name="Shin J.H."/>
        </authorList>
    </citation>
    <scope>NUCLEOTIDE SEQUENCE [LARGE SCALE GENOMIC DNA]</scope>
    <source>
        <strain evidence="1">DSM 16299</strain>
    </source>
</reference>
<organism evidence="1 2">
    <name type="scientific">Pseudomonas rhizosphaerae</name>
    <dbReference type="NCBI Taxonomy" id="216142"/>
    <lineage>
        <taxon>Bacteria</taxon>
        <taxon>Pseudomonadati</taxon>
        <taxon>Pseudomonadota</taxon>
        <taxon>Gammaproteobacteria</taxon>
        <taxon>Pseudomonadales</taxon>
        <taxon>Pseudomonadaceae</taxon>
        <taxon>Pseudomonas</taxon>
    </lineage>
</organism>
<dbReference type="OrthoDB" id="6635957at2"/>
<evidence type="ECO:0000313" key="2">
    <source>
        <dbReference type="Proteomes" id="UP000029499"/>
    </source>
</evidence>
<dbReference type="STRING" id="216142.LT40_08530"/>
<dbReference type="RefSeq" id="WP_043193479.1">
    <property type="nucleotide sequence ID" value="NZ_CP009533.1"/>
</dbReference>
<evidence type="ECO:0008006" key="3">
    <source>
        <dbReference type="Google" id="ProtNLM"/>
    </source>
</evidence>
<dbReference type="Proteomes" id="UP000029499">
    <property type="component" value="Chromosome"/>
</dbReference>
<name>A0A089YM28_9PSED</name>
<gene>
    <name evidence="1" type="ORF">LT40_08530</name>
</gene>
<accession>A0A089YM28</accession>
<evidence type="ECO:0000313" key="1">
    <source>
        <dbReference type="EMBL" id="AIS17443.1"/>
    </source>
</evidence>
<sequence length="453" mass="50003">MISLQSMACQPSCATPSRAALPMYQSLLGDPETTDPTVIKGFLEEQLEQASALPCPMPTEPAQLLQWVADNAAAVGRQYSEYLQLRHAGAPRRFFSSKAHALYFLQQVAPSKLVDGAWLFGTVRHSADWRYRGLIRTYLEELGDGDPALNHVTLYRALLAEHDCLATHELADGLYLQGAIQLALGQASDDFLPEVIGYNLGYEQLPLHLLITAFELNELGIDPYYFTLHVTIDNAGTGHAHKAVAAVLDLLPGGAGNAVFLERLRAGYNLNDLGVGSSAVIEGFNLDHEVVQMLERKRGFGQFMHSDYCRLEGKTVNEWLAQPGQCGDFLTALENKGWIKRHQDPQASRFWQMIDGPGAPMFGVFNGYELQLLKDWIAGDWVDTQSGVNNPFRARFRRREAVASIPAAGATPADSTRELIRKMSPSLHASPEGLEATRIFTQRLSEGVLSLEH</sequence>
<dbReference type="Pfam" id="PF14518">
    <property type="entry name" value="Haem_oxygenas_2"/>
    <property type="match status" value="1"/>
</dbReference>
<dbReference type="KEGG" id="prh:LT40_08530"/>
<protein>
    <recommendedName>
        <fullName evidence="3">Iron-containing redox enzyme family protein</fullName>
    </recommendedName>
</protein>
<dbReference type="eggNOG" id="ENOG502Z8CV">
    <property type="taxonomic scope" value="Bacteria"/>
</dbReference>
<dbReference type="AlphaFoldDB" id="A0A089YM28"/>
<keyword evidence="2" id="KW-1185">Reference proteome</keyword>